<evidence type="ECO:0000256" key="9">
    <source>
        <dbReference type="ARBA" id="ARBA00022630"/>
    </source>
</evidence>
<comment type="cofactor">
    <cofactor evidence="1">
        <name>FMN</name>
        <dbReference type="ChEBI" id="CHEBI:58210"/>
    </cofactor>
</comment>
<keyword evidence="12" id="KW-0274">FAD</keyword>
<dbReference type="NCBIfam" id="NF008730">
    <property type="entry name" value="PRK11750.1"/>
    <property type="match status" value="1"/>
</dbReference>
<keyword evidence="14" id="KW-0315">Glutamine amidotransferase</keyword>
<dbReference type="InterPro" id="IPR013785">
    <property type="entry name" value="Aldolase_TIM"/>
</dbReference>
<keyword evidence="13" id="KW-0521">NADP</keyword>
<comment type="caution">
    <text evidence="26">The sequence shown here is derived from an EMBL/GenBank/DDBJ whole genome shotgun (WGS) entry which is preliminary data.</text>
</comment>
<comment type="similarity">
    <text evidence="6">Belongs to the glutamate synthase family.</text>
</comment>
<dbReference type="InterPro" id="IPR002489">
    <property type="entry name" value="Glu_synth_asu_C"/>
</dbReference>
<comment type="catalytic activity">
    <reaction evidence="21">
        <text>2 L-glutamate + NADP(+) = L-glutamine + 2-oxoglutarate + NADPH + H(+)</text>
        <dbReference type="Rhea" id="RHEA:15501"/>
        <dbReference type="ChEBI" id="CHEBI:15378"/>
        <dbReference type="ChEBI" id="CHEBI:16810"/>
        <dbReference type="ChEBI" id="CHEBI:29985"/>
        <dbReference type="ChEBI" id="CHEBI:57783"/>
        <dbReference type="ChEBI" id="CHEBI:58349"/>
        <dbReference type="ChEBI" id="CHEBI:58359"/>
        <dbReference type="EC" id="1.4.1.13"/>
    </reaction>
</comment>
<gene>
    <name evidence="26" type="primary">gltB</name>
    <name evidence="26" type="ORF">AXE65_07360</name>
</gene>
<feature type="domain" description="Glutamine amidotransferase type-2" evidence="25">
    <location>
        <begin position="16"/>
        <end position="406"/>
    </location>
</feature>
<evidence type="ECO:0000256" key="2">
    <source>
        <dbReference type="ARBA" id="ARBA00001927"/>
    </source>
</evidence>
<evidence type="ECO:0000256" key="22">
    <source>
        <dbReference type="ARBA" id="ARBA00053198"/>
    </source>
</evidence>
<evidence type="ECO:0000256" key="18">
    <source>
        <dbReference type="ARBA" id="ARBA00023164"/>
    </source>
</evidence>
<evidence type="ECO:0000256" key="3">
    <source>
        <dbReference type="ARBA" id="ARBA00001974"/>
    </source>
</evidence>
<comment type="cofactor">
    <cofactor evidence="3">
        <name>FAD</name>
        <dbReference type="ChEBI" id="CHEBI:57692"/>
    </cofactor>
</comment>
<dbReference type="InterPro" id="IPR002932">
    <property type="entry name" value="Glu_synthdom"/>
</dbReference>
<dbReference type="SUPFAM" id="SSF69336">
    <property type="entry name" value="Alpha subunit of glutamate synthase, C-terminal domain"/>
    <property type="match status" value="1"/>
</dbReference>
<evidence type="ECO:0000256" key="23">
    <source>
        <dbReference type="ARBA" id="ARBA00072108"/>
    </source>
</evidence>
<name>A0A139SI46_9GAMM</name>
<evidence type="ECO:0000313" key="26">
    <source>
        <dbReference type="EMBL" id="KXU34216.1"/>
    </source>
</evidence>
<keyword evidence="9" id="KW-0285">Flavoprotein</keyword>
<evidence type="ECO:0000256" key="12">
    <source>
        <dbReference type="ARBA" id="ARBA00022827"/>
    </source>
</evidence>
<dbReference type="GO" id="GO:0004355">
    <property type="term" value="F:glutamate synthase (NADPH) activity"/>
    <property type="evidence" value="ECO:0007669"/>
    <property type="project" value="UniProtKB-EC"/>
</dbReference>
<keyword evidence="16" id="KW-0408">Iron</keyword>
<comment type="pathway">
    <text evidence="20">Amino-acid biosynthesis; L-glutamate biosynthesis via GLT pathway; L-glutamate from 2-oxoglutarate and L-glutamine (NADP(+) route): step 1/1.</text>
</comment>
<dbReference type="InterPro" id="IPR029055">
    <property type="entry name" value="Ntn_hydrolases_N"/>
</dbReference>
<evidence type="ECO:0000256" key="19">
    <source>
        <dbReference type="ARBA" id="ARBA00023291"/>
    </source>
</evidence>
<dbReference type="PANTHER" id="PTHR11938">
    <property type="entry name" value="FAD NADPH DEHYDROGENASE/OXIDOREDUCTASE"/>
    <property type="match status" value="1"/>
</dbReference>
<evidence type="ECO:0000256" key="5">
    <source>
        <dbReference type="ARBA" id="ARBA00004909"/>
    </source>
</evidence>
<dbReference type="RefSeq" id="WP_068393052.1">
    <property type="nucleotide sequence ID" value="NZ_LSZO01000217.1"/>
</dbReference>
<dbReference type="FunFam" id="2.160.20.60:FF:000002">
    <property type="entry name" value="Glutamate synthase, large subunit"/>
    <property type="match status" value="1"/>
</dbReference>
<keyword evidence="15" id="KW-0560">Oxidoreductase</keyword>
<keyword evidence="11" id="KW-0479">Metal-binding</keyword>
<evidence type="ECO:0000256" key="8">
    <source>
        <dbReference type="ARBA" id="ARBA00022605"/>
    </source>
</evidence>
<dbReference type="Pfam" id="PF01493">
    <property type="entry name" value="GXGXG"/>
    <property type="match status" value="1"/>
</dbReference>
<organism evidence="26 27">
    <name type="scientific">Ventosimonas gracilis</name>
    <dbReference type="NCBI Taxonomy" id="1680762"/>
    <lineage>
        <taxon>Bacteria</taxon>
        <taxon>Pseudomonadati</taxon>
        <taxon>Pseudomonadota</taxon>
        <taxon>Gammaproteobacteria</taxon>
        <taxon>Pseudomonadales</taxon>
        <taxon>Ventosimonadaceae</taxon>
        <taxon>Ventosimonas</taxon>
    </lineage>
</organism>
<evidence type="ECO:0000256" key="6">
    <source>
        <dbReference type="ARBA" id="ARBA00009716"/>
    </source>
</evidence>
<evidence type="ECO:0000256" key="24">
    <source>
        <dbReference type="ARBA" id="ARBA00079921"/>
    </source>
</evidence>
<dbReference type="InterPro" id="IPR017932">
    <property type="entry name" value="GATase_2_dom"/>
</dbReference>
<dbReference type="Pfam" id="PF04898">
    <property type="entry name" value="Glu_syn_central"/>
    <property type="match status" value="1"/>
</dbReference>
<dbReference type="PROSITE" id="PS51278">
    <property type="entry name" value="GATASE_TYPE_2"/>
    <property type="match status" value="1"/>
</dbReference>
<keyword evidence="18" id="KW-0314">Glutamate biosynthesis</keyword>
<dbReference type="CDD" id="cd00982">
    <property type="entry name" value="gltB_C"/>
    <property type="match status" value="1"/>
</dbReference>
<dbReference type="InterPro" id="IPR006982">
    <property type="entry name" value="Glu_synth_centr_N"/>
</dbReference>
<keyword evidence="27" id="KW-1185">Reference proteome</keyword>
<proteinExistence type="inferred from homology"/>
<dbReference type="Pfam" id="PF01645">
    <property type="entry name" value="Glu_synthase"/>
    <property type="match status" value="1"/>
</dbReference>
<sequence>MKTASLFHPDSFKDNCGFGLIAHRHGQASHELLQTAIAALTRMTHRGGINADGKTGDGCGLLMQKPGRFLREIARNCFNAELPAQYAVGMIFFNPDTAKAQIARANMQREIINAGLTLIGWRKVPIDTSVLGPLALAALPHIEQVFIGGDGLSDEAFAIKLFSARRRSSEANAADTEHYVVSFSHKTLIYKGLMMPKDLAAFYPDLSHPNLETAICVFHQRFSTNTSPRWKLAQPFRLLAHNGEINTITGNRNWVLARRGKFANTRIPDLDELGPLVNRTGSDSSSLDNMLELMTTGGIELPRSLRMLIPPAWQNAQTMDADLRAFYEYNAMHMEPWDGPAGIVLSDGRHAACVLDRNGLRPARWVTTKNGWITLASEIGLWPYQPEDVLEKGRVGPGEILLLDTQTGELLSNADIDQRLKSRQPYRQWLQSNRLRIHAQLNEDEDADPDLTRPAPERLKHAMKLFQCSFEERAQVLRPLAAQGQEAVGSMGDDTPMAVLSQQVRSPYDYFRQQFAQVTNPPIDPLREAVVMSLEICLGGERNIFAETPEHAQRIMLSSPVISPAKWRALNELQHPMFQRHIIDMHYAADIGLQAAIEQMADNAVAAVRAGQRLLVLSDRHLREGALPAPAALVTGALHQRLVATGLRCDCNLLVETATARDAHQFAVLIGLGASAVYPWLAYAVLADLCQSGEVTGQPREIFKHYRKGIAKGLLKILSKMGISTIASYRGAQLFEAVGLADEVIKLCCPGVASRIQGASFAELHASQAQLARDAASTRKPIPAGGLLKYVHGGEYHAWNPDVVQTLQHAVNHSDYAAFKDYCGLVDQRPPAMLRDLLSVRPAAAPLPLDEVEPVESILSRFDAAGISLGALSPEAHEALAEAMNRLGARSNSGEGGEDPARYGTVRGSKIKQVATGRFGVTAHYLVNAEVLQIKVAQGAKPGEGGQLPGNKVGELIASLRHAVPGVTLISPPPHHDIYSIEDLAQLIYDLKQVNQGALVSVKLVAEAGVGTIAAGVAKAYADLITISGYDGGTGASPLTSIKYAGSPWELGLAETHQTLRGNDLRGKVRVQTDGGLKTGLDVIKAAILGAESFGFGTAPMIALGCKYLRICHLNNCATGVATQHEGLRRAHFVGTAERVMNFFTFLAQDTREHLARLGVARLQDLIGRTDLLEQIAGENPRQNKLDLAPLLALDHPALAGKAQYCQVERNPPFDPGILAEKMLELSREAIANQTGGKWHLDIHNFDRSIGARISGEIARTHGSRGLPDAALAFHFTGSAGQSFGVWNVTGLHLYLSGDANDGVGKGMSGGKLVLTPPAGSAFKSQHAVIAGNACLYGATGGKLFMAGSAGERFAVRNSGAHAVVEGVGDHGCEYMTGGLVCVLGKTGHNFGSGMTGGVAYVLDLDNDFFDRVNPELVALERITGEAMEAWRTHLHSVLDEYVIETGSQWGKTIRDNLPEYLRRFWLVRPKAASLEQLLATTLGNPQ</sequence>
<dbReference type="Gene3D" id="3.60.20.10">
    <property type="entry name" value="Glutamine Phosphoribosylpyrophosphate, subunit 1, domain 1"/>
    <property type="match status" value="1"/>
</dbReference>
<dbReference type="FunFam" id="3.60.20.10:FF:000001">
    <property type="entry name" value="Glutamate synthase, large subunit"/>
    <property type="match status" value="1"/>
</dbReference>
<comment type="pathway">
    <text evidence="5">Nitrogen metabolism.</text>
</comment>
<dbReference type="EMBL" id="LSZO01000217">
    <property type="protein sequence ID" value="KXU34216.1"/>
    <property type="molecule type" value="Genomic_DNA"/>
</dbReference>
<evidence type="ECO:0000256" key="1">
    <source>
        <dbReference type="ARBA" id="ARBA00001917"/>
    </source>
</evidence>
<dbReference type="InterPro" id="IPR050711">
    <property type="entry name" value="ET-N_metabolism_enzyme"/>
</dbReference>
<evidence type="ECO:0000256" key="4">
    <source>
        <dbReference type="ARBA" id="ARBA00004802"/>
    </source>
</evidence>
<keyword evidence="17" id="KW-0411">Iron-sulfur</keyword>
<dbReference type="CDD" id="cd02808">
    <property type="entry name" value="GltS_FMN"/>
    <property type="match status" value="1"/>
</dbReference>
<evidence type="ECO:0000256" key="16">
    <source>
        <dbReference type="ARBA" id="ARBA00023004"/>
    </source>
</evidence>
<evidence type="ECO:0000313" key="27">
    <source>
        <dbReference type="Proteomes" id="UP000072660"/>
    </source>
</evidence>
<evidence type="ECO:0000256" key="11">
    <source>
        <dbReference type="ARBA" id="ARBA00022723"/>
    </source>
</evidence>
<comment type="cofactor">
    <cofactor evidence="2">
        <name>[3Fe-4S] cluster</name>
        <dbReference type="ChEBI" id="CHEBI:21137"/>
    </cofactor>
</comment>
<dbReference type="EC" id="1.4.1.13" evidence="7"/>
<dbReference type="Proteomes" id="UP000072660">
    <property type="component" value="Unassembled WGS sequence"/>
</dbReference>
<evidence type="ECO:0000256" key="21">
    <source>
        <dbReference type="ARBA" id="ARBA00048151"/>
    </source>
</evidence>
<comment type="pathway">
    <text evidence="4">Energy metabolism; nitrogen metabolism.</text>
</comment>
<dbReference type="GO" id="GO:0046872">
    <property type="term" value="F:metal ion binding"/>
    <property type="evidence" value="ECO:0007669"/>
    <property type="project" value="UniProtKB-KW"/>
</dbReference>
<keyword evidence="19" id="KW-0003">3Fe-4S</keyword>
<evidence type="ECO:0000256" key="15">
    <source>
        <dbReference type="ARBA" id="ARBA00023002"/>
    </source>
</evidence>
<evidence type="ECO:0000256" key="20">
    <source>
        <dbReference type="ARBA" id="ARBA00037898"/>
    </source>
</evidence>
<dbReference type="FunFam" id="3.20.20.70:FF:000061">
    <property type="entry name" value="Glutamate synthase large subunit"/>
    <property type="match status" value="1"/>
</dbReference>
<dbReference type="GO" id="GO:0019676">
    <property type="term" value="P:ammonia assimilation cycle"/>
    <property type="evidence" value="ECO:0007669"/>
    <property type="project" value="TreeGrafter"/>
</dbReference>
<dbReference type="Gene3D" id="2.160.20.60">
    <property type="entry name" value="Glutamate synthase, alpha subunit, C-terminal domain"/>
    <property type="match status" value="1"/>
</dbReference>
<accession>A0A139SI46</accession>
<evidence type="ECO:0000256" key="14">
    <source>
        <dbReference type="ARBA" id="ARBA00022962"/>
    </source>
</evidence>
<dbReference type="InterPro" id="IPR036485">
    <property type="entry name" value="Glu_synth_asu_C_sf"/>
</dbReference>
<dbReference type="GO" id="GO:0006537">
    <property type="term" value="P:glutamate biosynthetic process"/>
    <property type="evidence" value="ECO:0007669"/>
    <property type="project" value="UniProtKB-KW"/>
</dbReference>
<dbReference type="Pfam" id="PF00310">
    <property type="entry name" value="GATase_2"/>
    <property type="match status" value="1"/>
</dbReference>
<keyword evidence="8" id="KW-0028">Amino-acid biosynthesis</keyword>
<comment type="function">
    <text evidence="22">Catalyzes the conversion of L-glutamine and 2-oxoglutarate into two molecules of L-glutamate.</text>
</comment>
<evidence type="ECO:0000256" key="13">
    <source>
        <dbReference type="ARBA" id="ARBA00022857"/>
    </source>
</evidence>
<dbReference type="PANTHER" id="PTHR11938:SF148">
    <property type="entry name" value="GLUTAMATE SYNTHASE [NADPH] LARGE CHAIN"/>
    <property type="match status" value="1"/>
</dbReference>
<dbReference type="FunFam" id="3.20.20.70:FF:000109">
    <property type="entry name" value="Glutamate synthase, large subunit"/>
    <property type="match status" value="1"/>
</dbReference>
<evidence type="ECO:0000256" key="17">
    <source>
        <dbReference type="ARBA" id="ARBA00023014"/>
    </source>
</evidence>
<dbReference type="SUPFAM" id="SSF51395">
    <property type="entry name" value="FMN-linked oxidoreductases"/>
    <property type="match status" value="1"/>
</dbReference>
<reference evidence="26 27" key="1">
    <citation type="submission" date="2016-02" db="EMBL/GenBank/DDBJ databases">
        <authorList>
            <person name="Wen L."/>
            <person name="He K."/>
            <person name="Yang H."/>
        </authorList>
    </citation>
    <scope>NUCLEOTIDE SEQUENCE [LARGE SCALE GENOMIC DNA]</scope>
    <source>
        <strain evidence="26 27">CV58</strain>
    </source>
</reference>
<protein>
    <recommendedName>
        <fullName evidence="23">Glutamate synthase [NADPH] large chain</fullName>
        <ecNumber evidence="7">1.4.1.13</ecNumber>
    </recommendedName>
    <alternativeName>
        <fullName evidence="24">Glutamate synthase subunit alpha</fullName>
    </alternativeName>
</protein>
<dbReference type="GO" id="GO:0051538">
    <property type="term" value="F:3 iron, 4 sulfur cluster binding"/>
    <property type="evidence" value="ECO:0007669"/>
    <property type="project" value="UniProtKB-KW"/>
</dbReference>
<dbReference type="CDD" id="cd00713">
    <property type="entry name" value="GltS"/>
    <property type="match status" value="1"/>
</dbReference>
<evidence type="ECO:0000256" key="10">
    <source>
        <dbReference type="ARBA" id="ARBA00022643"/>
    </source>
</evidence>
<evidence type="ECO:0000256" key="7">
    <source>
        <dbReference type="ARBA" id="ARBA00012079"/>
    </source>
</evidence>
<evidence type="ECO:0000259" key="25">
    <source>
        <dbReference type="PROSITE" id="PS51278"/>
    </source>
</evidence>
<keyword evidence="10" id="KW-0288">FMN</keyword>
<dbReference type="SUPFAM" id="SSF56235">
    <property type="entry name" value="N-terminal nucleophile aminohydrolases (Ntn hydrolases)"/>
    <property type="match status" value="1"/>
</dbReference>
<dbReference type="Gene3D" id="3.20.20.70">
    <property type="entry name" value="Aldolase class I"/>
    <property type="match status" value="2"/>
</dbReference>
<dbReference type="OrthoDB" id="9758182at2"/>